<dbReference type="SUPFAM" id="SSF49785">
    <property type="entry name" value="Galactose-binding domain-like"/>
    <property type="match status" value="1"/>
</dbReference>
<dbReference type="Pfam" id="PF08530">
    <property type="entry name" value="PepX_C"/>
    <property type="match status" value="1"/>
</dbReference>
<feature type="transmembrane region" description="Helical" evidence="3">
    <location>
        <begin position="99"/>
        <end position="121"/>
    </location>
</feature>
<feature type="domain" description="Xaa-Pro dipeptidyl-peptidase C-terminal" evidence="4">
    <location>
        <begin position="619"/>
        <end position="1056"/>
    </location>
</feature>
<dbReference type="Proteomes" id="UP000095192">
    <property type="component" value="Unassembled WGS sequence"/>
</dbReference>
<dbReference type="Pfam" id="PF02129">
    <property type="entry name" value="Peptidase_S15"/>
    <property type="match status" value="1"/>
</dbReference>
<name>A0A1D3D824_9EIME</name>
<feature type="region of interest" description="Disordered" evidence="2">
    <location>
        <begin position="752"/>
        <end position="773"/>
    </location>
</feature>
<dbReference type="SMART" id="SM00939">
    <property type="entry name" value="PepX_C"/>
    <property type="match status" value="1"/>
</dbReference>
<feature type="compositionally biased region" description="Basic and acidic residues" evidence="2">
    <location>
        <begin position="752"/>
        <end position="769"/>
    </location>
</feature>
<evidence type="ECO:0000259" key="4">
    <source>
        <dbReference type="SMART" id="SM00939"/>
    </source>
</evidence>
<dbReference type="AlphaFoldDB" id="A0A1D3D824"/>
<dbReference type="InterPro" id="IPR000383">
    <property type="entry name" value="Xaa-Pro-like_dom"/>
</dbReference>
<dbReference type="InParanoid" id="A0A1D3D824"/>
<protein>
    <submittedName>
        <fullName evidence="5">X-pro dipeptidyl-peptidase domain-containing protein</fullName>
    </submittedName>
</protein>
<dbReference type="VEuPathDB" id="ToxoDB:cyc_03322"/>
<feature type="transmembrane region" description="Helical" evidence="3">
    <location>
        <begin position="24"/>
        <end position="46"/>
    </location>
</feature>
<dbReference type="SUPFAM" id="SSF53474">
    <property type="entry name" value="alpha/beta-Hydrolases"/>
    <property type="match status" value="1"/>
</dbReference>
<accession>A0A1D3D824</accession>
<comment type="caution">
    <text evidence="5">The sequence shown here is derived from an EMBL/GenBank/DDBJ whole genome shotgun (WGS) entry which is preliminary data.</text>
</comment>
<keyword evidence="1" id="KW-0378">Hydrolase</keyword>
<dbReference type="Gene3D" id="3.40.50.1820">
    <property type="entry name" value="alpha/beta hydrolase"/>
    <property type="match status" value="2"/>
</dbReference>
<dbReference type="VEuPathDB" id="ToxoDB:LOC34620033"/>
<evidence type="ECO:0000256" key="2">
    <source>
        <dbReference type="SAM" id="MobiDB-lite"/>
    </source>
</evidence>
<evidence type="ECO:0000313" key="5">
    <source>
        <dbReference type="EMBL" id="OEH79591.1"/>
    </source>
</evidence>
<keyword evidence="3" id="KW-1133">Transmembrane helix</keyword>
<dbReference type="EMBL" id="JROU02000341">
    <property type="protein sequence ID" value="OEH79591.1"/>
    <property type="molecule type" value="Genomic_DNA"/>
</dbReference>
<keyword evidence="6" id="KW-1185">Reference proteome</keyword>
<dbReference type="InterPro" id="IPR013736">
    <property type="entry name" value="Xaa-Pro_dipept_C"/>
</dbReference>
<keyword evidence="3" id="KW-0472">Membrane</keyword>
<evidence type="ECO:0000256" key="1">
    <source>
        <dbReference type="ARBA" id="ARBA00022801"/>
    </source>
</evidence>
<dbReference type="GO" id="GO:0008239">
    <property type="term" value="F:dipeptidyl-peptidase activity"/>
    <property type="evidence" value="ECO:0007669"/>
    <property type="project" value="InterPro"/>
</dbReference>
<reference evidence="5 6" key="1">
    <citation type="journal article" date="2016" name="BMC Genomics">
        <title>Comparative genomics reveals Cyclospora cayetanensis possesses coccidia-like metabolism and invasion components but unique surface antigens.</title>
        <authorList>
            <person name="Liu S."/>
            <person name="Wang L."/>
            <person name="Zheng H."/>
            <person name="Xu Z."/>
            <person name="Roellig D.M."/>
            <person name="Li N."/>
            <person name="Frace M.A."/>
            <person name="Tang K."/>
            <person name="Arrowood M.J."/>
            <person name="Moss D.M."/>
            <person name="Zhang L."/>
            <person name="Feng Y."/>
            <person name="Xiao L."/>
        </authorList>
    </citation>
    <scope>NUCLEOTIDE SEQUENCE [LARGE SCALE GENOMIC DNA]</scope>
    <source>
        <strain evidence="5 6">CHN_HEN01</strain>
    </source>
</reference>
<dbReference type="InterPro" id="IPR029058">
    <property type="entry name" value="AB_hydrolase_fold"/>
</dbReference>
<gene>
    <name evidence="5" type="ORF">cyc_03322</name>
</gene>
<proteinExistence type="predicted"/>
<evidence type="ECO:0000256" key="3">
    <source>
        <dbReference type="SAM" id="Phobius"/>
    </source>
</evidence>
<sequence>MLLPPENSVWGWFFSYINGSIQQFVMRGVLGSLMFICLLHLVRVILHPIATSEQHRMLLEEMHKGRVDCISSEKESTFRCPLRSAGSVQWSINKRREGFCAHLIAGVCLALTVVQVTSFFFGGWTLKAIGFPDIYLAALTKPGGLWGHETATNVALEHLHLDTWGQYLQVKAIRHYLNKKVLLLMSSLFAVVMTFASFNLQGVPSCNSTDHHWVDFGLQRDLGHMTEADASHLASKPPLLYSQYVLMRDGVQLAADVHLPFSLAGSARAWALLQHRLHVLQTAAAAARAKAQAEEQDTEDYRRTTQQLLVSNGYAVVVVDTRGSGTDYIGLKLNSKHTAQIAKGYLEPIISSARSTHLPFRASFGFRSVDLGFEELQDSAQLVKWAKREWFSNGKVGGGGLSYDGMLGLSMAAGGGVDAVISLFTPMDVLGELVAPGGMMCHSFLNDYTGLTSDFERHGTPWRHMMKSPLHFPFHVLLGFAFSFGGISGVLGHEAELPNAIRAHHRNWKMTDAVSALRFYDDKVQFTEELEAKATSFGITKEIMRKLAYNNVSVLTVGGFCDSATARGAIRLFSYMQRKAPKSHPQLILGNWNHGGRRSCDPFGGNFSCFETNLYATVLRFFDCRLKNKCWGGIWEEAPVHYWQTGSGEWRAAETFPPGNTMQRLDLQFTNNPIKSHSTASKGAGRSSASLAPEFGAHLFDPHLHFSSGLEHVLHDIIQRVRLYGNMLRLYEEAAMQEETLQIGDVSTLEARHLQRQEKQEKQEQDTRRAGGLKAATPRSWLPRLLAALIAAVSSYGHTNPASELRELFSRDKNAYFLQLPKKAKDSTPSALAVEKKREQSVAIEYTVEYLFSSGEYSRWIIGQHPFRMPVHYGNRLFPMKRRPEFPLTISPDQGHPQHFSLSPYSLDQLLARPLSFVTDPLLEPIEMVGSAFLSLTIYAENCNDLTLFAYLEDVDVAVGYSHYITEGQLMASNRPSEASANLPVGAYGRVSRSFSRQDHKPLDEGGESVAVSLNFEPHSWTFNAGHAIRLVLTGSDNDNFSFGVNTDVRLPSTWKVVTSSAILSLPVLETK</sequence>
<evidence type="ECO:0000313" key="6">
    <source>
        <dbReference type="Proteomes" id="UP000095192"/>
    </source>
</evidence>
<organism evidence="5 6">
    <name type="scientific">Cyclospora cayetanensis</name>
    <dbReference type="NCBI Taxonomy" id="88456"/>
    <lineage>
        <taxon>Eukaryota</taxon>
        <taxon>Sar</taxon>
        <taxon>Alveolata</taxon>
        <taxon>Apicomplexa</taxon>
        <taxon>Conoidasida</taxon>
        <taxon>Coccidia</taxon>
        <taxon>Eucoccidiorida</taxon>
        <taxon>Eimeriorina</taxon>
        <taxon>Eimeriidae</taxon>
        <taxon>Cyclospora</taxon>
    </lineage>
</organism>
<keyword evidence="3" id="KW-0812">Transmembrane</keyword>
<dbReference type="Gene3D" id="2.60.120.260">
    <property type="entry name" value="Galactose-binding domain-like"/>
    <property type="match status" value="1"/>
</dbReference>
<dbReference type="InterPro" id="IPR008979">
    <property type="entry name" value="Galactose-bd-like_sf"/>
</dbReference>